<protein>
    <submittedName>
        <fullName evidence="1">Uncharacterized protein</fullName>
    </submittedName>
</protein>
<dbReference type="RefSeq" id="XP_040629113.1">
    <property type="nucleotide sequence ID" value="XM_040772616.1"/>
</dbReference>
<accession>M5FWD2</accession>
<reference evidence="1 2" key="1">
    <citation type="journal article" date="2012" name="Science">
        <title>The Paleozoic origin of enzymatic lignin decomposition reconstructed from 31 fungal genomes.</title>
        <authorList>
            <person name="Floudas D."/>
            <person name="Binder M."/>
            <person name="Riley R."/>
            <person name="Barry K."/>
            <person name="Blanchette R.A."/>
            <person name="Henrissat B."/>
            <person name="Martinez A.T."/>
            <person name="Otillar R."/>
            <person name="Spatafora J.W."/>
            <person name="Yadav J.S."/>
            <person name="Aerts A."/>
            <person name="Benoit I."/>
            <person name="Boyd A."/>
            <person name="Carlson A."/>
            <person name="Copeland A."/>
            <person name="Coutinho P.M."/>
            <person name="de Vries R.P."/>
            <person name="Ferreira P."/>
            <person name="Findley K."/>
            <person name="Foster B."/>
            <person name="Gaskell J."/>
            <person name="Glotzer D."/>
            <person name="Gorecki P."/>
            <person name="Heitman J."/>
            <person name="Hesse C."/>
            <person name="Hori C."/>
            <person name="Igarashi K."/>
            <person name="Jurgens J.A."/>
            <person name="Kallen N."/>
            <person name="Kersten P."/>
            <person name="Kohler A."/>
            <person name="Kuees U."/>
            <person name="Kumar T.K.A."/>
            <person name="Kuo A."/>
            <person name="LaButti K."/>
            <person name="Larrondo L.F."/>
            <person name="Lindquist E."/>
            <person name="Ling A."/>
            <person name="Lombard V."/>
            <person name="Lucas S."/>
            <person name="Lundell T."/>
            <person name="Martin R."/>
            <person name="McLaughlin D.J."/>
            <person name="Morgenstern I."/>
            <person name="Morin E."/>
            <person name="Murat C."/>
            <person name="Nagy L.G."/>
            <person name="Nolan M."/>
            <person name="Ohm R.A."/>
            <person name="Patyshakuliyeva A."/>
            <person name="Rokas A."/>
            <person name="Ruiz-Duenas F.J."/>
            <person name="Sabat G."/>
            <person name="Salamov A."/>
            <person name="Samejima M."/>
            <person name="Schmutz J."/>
            <person name="Slot J.C."/>
            <person name="St John F."/>
            <person name="Stenlid J."/>
            <person name="Sun H."/>
            <person name="Sun S."/>
            <person name="Syed K."/>
            <person name="Tsang A."/>
            <person name="Wiebenga A."/>
            <person name="Young D."/>
            <person name="Pisabarro A."/>
            <person name="Eastwood D.C."/>
            <person name="Martin F."/>
            <person name="Cullen D."/>
            <person name="Grigoriev I.V."/>
            <person name="Hibbett D.S."/>
        </authorList>
    </citation>
    <scope>NUCLEOTIDE SEQUENCE [LARGE SCALE GENOMIC DNA]</scope>
    <source>
        <strain evidence="1 2">DJM-731 SS1</strain>
    </source>
</reference>
<evidence type="ECO:0000313" key="2">
    <source>
        <dbReference type="Proteomes" id="UP000030653"/>
    </source>
</evidence>
<name>M5FWD2_DACPD</name>
<sequence length="156" mass="17636">MCDIRTGGLSFLKLRTPPASKSYSRQSSSPLKRRQPSVNLFLTSISNLLQARYMRDLRVRNCKRPGNLDVWFHGPVSTSRVVRPSRVHLDIMQAFPDLVHLAYFMQCIVPQMQELIRELVVVLVEMYKEADKEGVDVMESGSGRGDGNGVRICGLL</sequence>
<gene>
    <name evidence="1" type="ORF">DACRYDRAFT_21939</name>
</gene>
<evidence type="ECO:0000313" key="1">
    <source>
        <dbReference type="EMBL" id="EJU02216.1"/>
    </source>
</evidence>
<dbReference type="Proteomes" id="UP000030653">
    <property type="component" value="Unassembled WGS sequence"/>
</dbReference>
<dbReference type="EMBL" id="JH795862">
    <property type="protein sequence ID" value="EJU02216.1"/>
    <property type="molecule type" value="Genomic_DNA"/>
</dbReference>
<dbReference type="HOGENOM" id="CLU_1690939_0_0_1"/>
<organism evidence="1 2">
    <name type="scientific">Dacryopinax primogenitus (strain DJM 731)</name>
    <name type="common">Brown rot fungus</name>
    <dbReference type="NCBI Taxonomy" id="1858805"/>
    <lineage>
        <taxon>Eukaryota</taxon>
        <taxon>Fungi</taxon>
        <taxon>Dikarya</taxon>
        <taxon>Basidiomycota</taxon>
        <taxon>Agaricomycotina</taxon>
        <taxon>Dacrymycetes</taxon>
        <taxon>Dacrymycetales</taxon>
        <taxon>Dacrymycetaceae</taxon>
        <taxon>Dacryopinax</taxon>
    </lineage>
</organism>
<feature type="non-terminal residue" evidence="1">
    <location>
        <position position="156"/>
    </location>
</feature>
<dbReference type="AlphaFoldDB" id="M5FWD2"/>
<dbReference type="GeneID" id="63687678"/>
<proteinExistence type="predicted"/>
<keyword evidence="2" id="KW-1185">Reference proteome</keyword>